<dbReference type="PROSITE" id="PS51257">
    <property type="entry name" value="PROKAR_LIPOPROTEIN"/>
    <property type="match status" value="1"/>
</dbReference>
<accession>A0ABV2BSC9</accession>
<gene>
    <name evidence="2" type="ORF">ABVT43_06865</name>
</gene>
<dbReference type="RefSeq" id="WP_353874455.1">
    <property type="nucleotide sequence ID" value="NZ_JBEVCJ010000006.1"/>
</dbReference>
<evidence type="ECO:0000313" key="3">
    <source>
        <dbReference type="Proteomes" id="UP001548189"/>
    </source>
</evidence>
<evidence type="ECO:0000256" key="1">
    <source>
        <dbReference type="SAM" id="MobiDB-lite"/>
    </source>
</evidence>
<feature type="region of interest" description="Disordered" evidence="1">
    <location>
        <begin position="65"/>
        <end position="95"/>
    </location>
</feature>
<dbReference type="EMBL" id="JBEVCJ010000006">
    <property type="protein sequence ID" value="MET1254838.1"/>
    <property type="molecule type" value="Genomic_DNA"/>
</dbReference>
<proteinExistence type="predicted"/>
<evidence type="ECO:0000313" key="2">
    <source>
        <dbReference type="EMBL" id="MET1254838.1"/>
    </source>
</evidence>
<organism evidence="2 3">
    <name type="scientific">Aliikangiella maris</name>
    <dbReference type="NCBI Taxonomy" id="3162458"/>
    <lineage>
        <taxon>Bacteria</taxon>
        <taxon>Pseudomonadati</taxon>
        <taxon>Pseudomonadota</taxon>
        <taxon>Gammaproteobacteria</taxon>
        <taxon>Oceanospirillales</taxon>
        <taxon>Pleioneaceae</taxon>
        <taxon>Aliikangiella</taxon>
    </lineage>
</organism>
<protein>
    <recommendedName>
        <fullName evidence="4">EexN family lipoprotein</fullName>
    </recommendedName>
</protein>
<comment type="caution">
    <text evidence="2">The sequence shown here is derived from an EMBL/GenBank/DDBJ whole genome shotgun (WGS) entry which is preliminary data.</text>
</comment>
<sequence>MKNNCINIFRCSIVLSVLTVVSACTKNAYQSHIKYQSLDDCYRISEIIDRNRCIERTNESYEAMRARQDKIEQQEKARSEIDLNPKKDESIETEQ</sequence>
<name>A0ABV2BSC9_9GAMM</name>
<reference evidence="2 3" key="1">
    <citation type="submission" date="2024-06" db="EMBL/GenBank/DDBJ databases">
        <authorList>
            <person name="Li F."/>
        </authorList>
    </citation>
    <scope>NUCLEOTIDE SEQUENCE [LARGE SCALE GENOMIC DNA]</scope>
    <source>
        <strain evidence="2 3">GXAS 311</strain>
    </source>
</reference>
<dbReference type="Proteomes" id="UP001548189">
    <property type="component" value="Unassembled WGS sequence"/>
</dbReference>
<evidence type="ECO:0008006" key="4">
    <source>
        <dbReference type="Google" id="ProtNLM"/>
    </source>
</evidence>
<keyword evidence="3" id="KW-1185">Reference proteome</keyword>